<accession>A0ABP8FTI9</accession>
<organism evidence="1 2">
    <name type="scientific">Nibribacter koreensis</name>
    <dbReference type="NCBI Taxonomy" id="1084519"/>
    <lineage>
        <taxon>Bacteria</taxon>
        <taxon>Pseudomonadati</taxon>
        <taxon>Bacteroidota</taxon>
        <taxon>Cytophagia</taxon>
        <taxon>Cytophagales</taxon>
        <taxon>Hymenobacteraceae</taxon>
        <taxon>Nibribacter</taxon>
    </lineage>
</organism>
<dbReference type="Proteomes" id="UP001501844">
    <property type="component" value="Unassembled WGS sequence"/>
</dbReference>
<comment type="caution">
    <text evidence="1">The sequence shown here is derived from an EMBL/GenBank/DDBJ whole genome shotgun (WGS) entry which is preliminary data.</text>
</comment>
<sequence length="134" mass="15238">MKKDIEFHAVEGVSVAIAKEVNELGQEEWNVFFINNNDLYLDNVMVASKGYGEHEGQEVKTSVLRHMFEQVGPKSSVQIEPIDPALFGITNEYWVSYYIGQTIYDKKFLFVPGSVIEENLIDISILNKRGVLHS</sequence>
<reference evidence="2" key="1">
    <citation type="journal article" date="2019" name="Int. J. Syst. Evol. Microbiol.">
        <title>The Global Catalogue of Microorganisms (GCM) 10K type strain sequencing project: providing services to taxonomists for standard genome sequencing and annotation.</title>
        <authorList>
            <consortium name="The Broad Institute Genomics Platform"/>
            <consortium name="The Broad Institute Genome Sequencing Center for Infectious Disease"/>
            <person name="Wu L."/>
            <person name="Ma J."/>
        </authorList>
    </citation>
    <scope>NUCLEOTIDE SEQUENCE [LARGE SCALE GENOMIC DNA]</scope>
    <source>
        <strain evidence="2">JCM 17917</strain>
    </source>
</reference>
<evidence type="ECO:0000313" key="2">
    <source>
        <dbReference type="Proteomes" id="UP001501844"/>
    </source>
</evidence>
<evidence type="ECO:0000313" key="1">
    <source>
        <dbReference type="EMBL" id="GAA4310755.1"/>
    </source>
</evidence>
<name>A0ABP8FTI9_9BACT</name>
<dbReference type="EMBL" id="BAABGX010000002">
    <property type="protein sequence ID" value="GAA4310755.1"/>
    <property type="molecule type" value="Genomic_DNA"/>
</dbReference>
<dbReference type="RefSeq" id="WP_345167569.1">
    <property type="nucleotide sequence ID" value="NZ_BAABGX010000002.1"/>
</dbReference>
<gene>
    <name evidence="1" type="ORF">GCM10023183_28940</name>
</gene>
<proteinExistence type="predicted"/>
<protein>
    <submittedName>
        <fullName evidence="1">Uncharacterized protein</fullName>
    </submittedName>
</protein>
<keyword evidence="2" id="KW-1185">Reference proteome</keyword>